<dbReference type="Proteomes" id="UP000026962">
    <property type="component" value="Chromosome 3"/>
</dbReference>
<sequence>MEVESAECECCELREDCTRGYILGVKADFGGRWLCGLCSEAVRDEAAKLGRNRGRGGGGGGGGMEEALRDHMSFCGKCRKNPAFRVADGMRQMLLRRRSK</sequence>
<accession>A0A0E0K916</accession>
<name>A0A0E0K916_ORYPU</name>
<dbReference type="STRING" id="4537.A0A0E0K916"/>
<dbReference type="AlphaFoldDB" id="A0A0E0K916"/>
<organism evidence="1">
    <name type="scientific">Oryza punctata</name>
    <name type="common">Red rice</name>
    <dbReference type="NCBI Taxonomy" id="4537"/>
    <lineage>
        <taxon>Eukaryota</taxon>
        <taxon>Viridiplantae</taxon>
        <taxon>Streptophyta</taxon>
        <taxon>Embryophyta</taxon>
        <taxon>Tracheophyta</taxon>
        <taxon>Spermatophyta</taxon>
        <taxon>Magnoliopsida</taxon>
        <taxon>Liliopsida</taxon>
        <taxon>Poales</taxon>
        <taxon>Poaceae</taxon>
        <taxon>BOP clade</taxon>
        <taxon>Oryzoideae</taxon>
        <taxon>Oryzeae</taxon>
        <taxon>Oryzinae</taxon>
        <taxon>Oryza</taxon>
    </lineage>
</organism>
<reference evidence="1" key="1">
    <citation type="submission" date="2015-04" db="UniProtKB">
        <authorList>
            <consortium name="EnsemblPlants"/>
        </authorList>
    </citation>
    <scope>IDENTIFICATION</scope>
</reference>
<evidence type="ECO:0000313" key="1">
    <source>
        <dbReference type="EnsemblPlants" id="OPUNC03G04190.1"/>
    </source>
</evidence>
<dbReference type="HOGENOM" id="CLU_085198_3_2_1"/>
<reference evidence="1" key="2">
    <citation type="submission" date="2018-05" db="EMBL/GenBank/DDBJ databases">
        <title>OpunRS2 (Oryza punctata Reference Sequence Version 2).</title>
        <authorList>
            <person name="Zhang J."/>
            <person name="Kudrna D."/>
            <person name="Lee S."/>
            <person name="Talag J."/>
            <person name="Welchert J."/>
            <person name="Wing R.A."/>
        </authorList>
    </citation>
    <scope>NUCLEOTIDE SEQUENCE [LARGE SCALE GENOMIC DNA]</scope>
</reference>
<protein>
    <recommendedName>
        <fullName evidence="3">DUF1677 family protein</fullName>
    </recommendedName>
</protein>
<evidence type="ECO:0008006" key="3">
    <source>
        <dbReference type="Google" id="ProtNLM"/>
    </source>
</evidence>
<dbReference type="EnsemblPlants" id="OPUNC03G04190.1">
    <property type="protein sequence ID" value="OPUNC03G04190.1"/>
    <property type="gene ID" value="OPUNC03G04190"/>
</dbReference>
<dbReference type="OMA" id="DHINFCK"/>
<dbReference type="PANTHER" id="PTHR33108">
    <property type="entry name" value="OS01G0745000 PROTEIN"/>
    <property type="match status" value="1"/>
</dbReference>
<evidence type="ECO:0000313" key="2">
    <source>
        <dbReference type="Proteomes" id="UP000026962"/>
    </source>
</evidence>
<dbReference type="Gramene" id="OPUNC03G04190.1">
    <property type="protein sequence ID" value="OPUNC03G04190.1"/>
    <property type="gene ID" value="OPUNC03G04190"/>
</dbReference>
<keyword evidence="2" id="KW-1185">Reference proteome</keyword>
<proteinExistence type="predicted"/>
<dbReference type="InterPro" id="IPR012876">
    <property type="entry name" value="DUF1677_pln"/>
</dbReference>
<dbReference type="eggNOG" id="ENOG502S279">
    <property type="taxonomic scope" value="Eukaryota"/>
</dbReference>
<dbReference type="PANTHER" id="PTHR33108:SF80">
    <property type="entry name" value="EXPRESSED PROTEIN"/>
    <property type="match status" value="1"/>
</dbReference>
<dbReference type="Pfam" id="PF07911">
    <property type="entry name" value="DUF1677"/>
    <property type="match status" value="1"/>
</dbReference>